<dbReference type="CDD" id="cd17873">
    <property type="entry name" value="FlhF"/>
    <property type="match status" value="1"/>
</dbReference>
<dbReference type="InterPro" id="IPR027417">
    <property type="entry name" value="P-loop_NTPase"/>
</dbReference>
<sequence>MKVKKYVGNTTQEVMNKIKTELGSNAVILHTKKIRKPSFFGLFHKDLIEIVAAVDEKNKIKSKVKQNNINNKLNNGIKNNTEQSISEEMKELKSSINYIVEKLKNKDSNNNLEELEEFLKILKDNGVREEIAVEILGEINSRLNLQDKDHKTISEIIKHNIKSYLGEPSPIKFDGEKKVIFFIGPTGVGKTTTLAKIAANFTLNEGCEVGFITADTYRIGAVDQLKIYAEILEIPVNTIYEIKGIYEALSNLRDKDIILIDTAGRSHKNKEQMAELKDLINTVKNKEVYLILNLGTDISTITSILKQYEFIQDYKIIFTKVDECENVGNILNTKYYSNKQLSYITTGQNVPDDIEVVDIEKITKLLVGEIKYES</sequence>
<dbReference type="GO" id="GO:0015031">
    <property type="term" value="P:protein transport"/>
    <property type="evidence" value="ECO:0007669"/>
    <property type="project" value="UniProtKB-KW"/>
</dbReference>
<evidence type="ECO:0000256" key="12">
    <source>
        <dbReference type="ARBA" id="ARBA00025337"/>
    </source>
</evidence>
<evidence type="ECO:0000256" key="3">
    <source>
        <dbReference type="ARBA" id="ARBA00014919"/>
    </source>
</evidence>
<evidence type="ECO:0000256" key="4">
    <source>
        <dbReference type="ARBA" id="ARBA00022448"/>
    </source>
</evidence>
<dbReference type="PANTHER" id="PTHR43134">
    <property type="entry name" value="SIGNAL RECOGNITION PARTICLE RECEPTOR SUBUNIT ALPHA"/>
    <property type="match status" value="1"/>
</dbReference>
<evidence type="ECO:0000256" key="2">
    <source>
        <dbReference type="ARBA" id="ARBA00008531"/>
    </source>
</evidence>
<dbReference type="Pfam" id="PF00448">
    <property type="entry name" value="SRP54"/>
    <property type="match status" value="1"/>
</dbReference>
<protein>
    <recommendedName>
        <fullName evidence="3 13">Flagellar biosynthesis protein FlhF</fullName>
    </recommendedName>
</protein>
<dbReference type="SMART" id="SM00962">
    <property type="entry name" value="SRP54"/>
    <property type="match status" value="1"/>
</dbReference>
<dbReference type="InterPro" id="IPR003593">
    <property type="entry name" value="AAA+_ATPase"/>
</dbReference>
<evidence type="ECO:0000256" key="9">
    <source>
        <dbReference type="ARBA" id="ARBA00023134"/>
    </source>
</evidence>
<dbReference type="Gene3D" id="3.40.50.300">
    <property type="entry name" value="P-loop containing nucleotide triphosphate hydrolases"/>
    <property type="match status" value="1"/>
</dbReference>
<evidence type="ECO:0000256" key="13">
    <source>
        <dbReference type="NCBIfam" id="TIGR03499"/>
    </source>
</evidence>
<keyword evidence="10" id="KW-0472">Membrane</keyword>
<keyword evidence="16" id="KW-0282">Flagellum</keyword>
<evidence type="ECO:0000313" key="16">
    <source>
        <dbReference type="EMBL" id="KNF08833.1"/>
    </source>
</evidence>
<dbReference type="STRING" id="1503.CLPU_5c01400"/>
<dbReference type="GO" id="GO:0005047">
    <property type="term" value="F:signal recognition particle binding"/>
    <property type="evidence" value="ECO:0007669"/>
    <property type="project" value="TreeGrafter"/>
</dbReference>
<evidence type="ECO:0000256" key="7">
    <source>
        <dbReference type="ARBA" id="ARBA00022795"/>
    </source>
</evidence>
<keyword evidence="5" id="KW-1003">Cell membrane</keyword>
<dbReference type="InterPro" id="IPR047040">
    <property type="entry name" value="FlhF__GTPase_dom"/>
</dbReference>
<dbReference type="GO" id="GO:0005886">
    <property type="term" value="C:plasma membrane"/>
    <property type="evidence" value="ECO:0007669"/>
    <property type="project" value="UniProtKB-SubCell"/>
</dbReference>
<evidence type="ECO:0000256" key="5">
    <source>
        <dbReference type="ARBA" id="ARBA00022475"/>
    </source>
</evidence>
<evidence type="ECO:0000313" key="17">
    <source>
        <dbReference type="Proteomes" id="UP000037267"/>
    </source>
</evidence>
<keyword evidence="11" id="KW-1006">Bacterial flagellum protein export</keyword>
<dbReference type="RefSeq" id="WP_050354929.1">
    <property type="nucleotide sequence ID" value="NZ_LGSS01000005.1"/>
</dbReference>
<name>A0A0L0WBF8_GOTPU</name>
<dbReference type="Proteomes" id="UP000037267">
    <property type="component" value="Unassembled WGS sequence"/>
</dbReference>
<proteinExistence type="inferred from homology"/>
<keyword evidence="6" id="KW-0547">Nucleotide-binding</keyword>
<comment type="caution">
    <text evidence="16">The sequence shown here is derived from an EMBL/GenBank/DDBJ whole genome shotgun (WGS) entry which is preliminary data.</text>
</comment>
<dbReference type="InterPro" id="IPR020006">
    <property type="entry name" value="FlhF"/>
</dbReference>
<dbReference type="NCBIfam" id="TIGR03499">
    <property type="entry name" value="FlhF"/>
    <property type="match status" value="1"/>
</dbReference>
<dbReference type="GO" id="GO:0005525">
    <property type="term" value="F:GTP binding"/>
    <property type="evidence" value="ECO:0007669"/>
    <property type="project" value="UniProtKB-UniRule"/>
</dbReference>
<evidence type="ECO:0000256" key="1">
    <source>
        <dbReference type="ARBA" id="ARBA00004413"/>
    </source>
</evidence>
<keyword evidence="9" id="KW-0342">GTP-binding</keyword>
<comment type="function">
    <text evidence="12">Necessary for flagellar biosynthesis. May be involved in translocation of the flagellum.</text>
</comment>
<dbReference type="InterPro" id="IPR000897">
    <property type="entry name" value="SRP54_GTPase_dom"/>
</dbReference>
<comment type="similarity">
    <text evidence="2">Belongs to the GTP-binding SRP family.</text>
</comment>
<dbReference type="AlphaFoldDB" id="A0A0L0WBF8"/>
<keyword evidence="17" id="KW-1185">Reference proteome</keyword>
<comment type="subcellular location">
    <subcellularLocation>
        <location evidence="1">Cell membrane</location>
        <topology evidence="1">Peripheral membrane protein</topology>
        <orientation evidence="1">Cytoplasmic side</orientation>
    </subcellularLocation>
</comment>
<dbReference type="SMART" id="SM00382">
    <property type="entry name" value="AAA"/>
    <property type="match status" value="1"/>
</dbReference>
<dbReference type="GO" id="GO:0003924">
    <property type="term" value="F:GTPase activity"/>
    <property type="evidence" value="ECO:0007669"/>
    <property type="project" value="UniProtKB-UniRule"/>
</dbReference>
<gene>
    <name evidence="16" type="primary">flhF</name>
    <name evidence="16" type="ORF">CLPU_5c01400</name>
</gene>
<dbReference type="EMBL" id="LGSS01000005">
    <property type="protein sequence ID" value="KNF08833.1"/>
    <property type="molecule type" value="Genomic_DNA"/>
</dbReference>
<accession>A0A0L0WBF8</accession>
<dbReference type="SUPFAM" id="SSF52540">
    <property type="entry name" value="P-loop containing nucleoside triphosphate hydrolases"/>
    <property type="match status" value="1"/>
</dbReference>
<evidence type="ECO:0000259" key="14">
    <source>
        <dbReference type="SMART" id="SM00382"/>
    </source>
</evidence>
<reference evidence="17" key="1">
    <citation type="submission" date="2015-07" db="EMBL/GenBank/DDBJ databases">
        <title>Draft genome sequence of the purine-degrading Gottschalkia purinilyticum DSM 1384 (formerly Clostridium purinilyticum).</title>
        <authorList>
            <person name="Poehlein A."/>
            <person name="Schiel-Bengelsdorf B."/>
            <person name="Bengelsdorf F.R."/>
            <person name="Daniel R."/>
            <person name="Duerre P."/>
        </authorList>
    </citation>
    <scope>NUCLEOTIDE SEQUENCE [LARGE SCALE GENOMIC DNA]</scope>
    <source>
        <strain evidence="17">DSM 1384</strain>
    </source>
</reference>
<keyword evidence="16" id="KW-0969">Cilium</keyword>
<dbReference type="GO" id="GO:0006614">
    <property type="term" value="P:SRP-dependent cotranslational protein targeting to membrane"/>
    <property type="evidence" value="ECO:0007669"/>
    <property type="project" value="UniProtKB-UniRule"/>
</dbReference>
<evidence type="ECO:0000256" key="8">
    <source>
        <dbReference type="ARBA" id="ARBA00022927"/>
    </source>
</evidence>
<organism evidence="16 17">
    <name type="scientific">Gottschalkia purinilytica</name>
    <name type="common">Clostridium purinilyticum</name>
    <dbReference type="NCBI Taxonomy" id="1503"/>
    <lineage>
        <taxon>Bacteria</taxon>
        <taxon>Bacillati</taxon>
        <taxon>Bacillota</taxon>
        <taxon>Tissierellia</taxon>
        <taxon>Tissierellales</taxon>
        <taxon>Gottschalkiaceae</taxon>
        <taxon>Gottschalkia</taxon>
    </lineage>
</organism>
<dbReference type="PANTHER" id="PTHR43134:SF3">
    <property type="entry name" value="FLAGELLAR BIOSYNTHESIS PROTEIN FLHF"/>
    <property type="match status" value="1"/>
</dbReference>
<keyword evidence="8" id="KW-0653">Protein transport</keyword>
<dbReference type="Gene3D" id="1.20.120.1380">
    <property type="entry name" value="Flagellar FlhF biosynthesis protein, N domain"/>
    <property type="match status" value="1"/>
</dbReference>
<feature type="domain" description="AAA+ ATPase" evidence="14">
    <location>
        <begin position="176"/>
        <end position="322"/>
    </location>
</feature>
<keyword evidence="7" id="KW-1005">Bacterial flagellum biogenesis</keyword>
<keyword evidence="4" id="KW-0813">Transport</keyword>
<feature type="domain" description="SRP54-type proteins GTP-binding" evidence="15">
    <location>
        <begin position="177"/>
        <end position="368"/>
    </location>
</feature>
<evidence type="ECO:0000256" key="6">
    <source>
        <dbReference type="ARBA" id="ARBA00022741"/>
    </source>
</evidence>
<dbReference type="FunFam" id="3.40.50.300:FF:000695">
    <property type="entry name" value="Flagellar biosynthesis regulator FlhF"/>
    <property type="match status" value="1"/>
</dbReference>
<dbReference type="PATRIC" id="fig|1503.3.peg.2665"/>
<keyword evidence="16" id="KW-0966">Cell projection</keyword>
<evidence type="ECO:0000259" key="15">
    <source>
        <dbReference type="SMART" id="SM00962"/>
    </source>
</evidence>
<evidence type="ECO:0000256" key="11">
    <source>
        <dbReference type="ARBA" id="ARBA00023225"/>
    </source>
</evidence>
<evidence type="ECO:0000256" key="10">
    <source>
        <dbReference type="ARBA" id="ARBA00023136"/>
    </source>
</evidence>
<dbReference type="GO" id="GO:0044781">
    <property type="term" value="P:bacterial-type flagellum organization"/>
    <property type="evidence" value="ECO:0007669"/>
    <property type="project" value="UniProtKB-UniRule"/>
</dbReference>